<feature type="domain" description="Rhodanese" evidence="2">
    <location>
        <begin position="49"/>
        <end position="139"/>
    </location>
</feature>
<gene>
    <name evidence="3" type="ORF">GCM10023116_45960</name>
</gene>
<dbReference type="CDD" id="cd00158">
    <property type="entry name" value="RHOD"/>
    <property type="match status" value="1"/>
</dbReference>
<comment type="caution">
    <text evidence="3">The sequence shown here is derived from an EMBL/GenBank/DDBJ whole genome shotgun (WGS) entry which is preliminary data.</text>
</comment>
<reference evidence="4" key="1">
    <citation type="journal article" date="2019" name="Int. J. Syst. Evol. Microbiol.">
        <title>The Global Catalogue of Microorganisms (GCM) 10K type strain sequencing project: providing services to taxonomists for standard genome sequencing and annotation.</title>
        <authorList>
            <consortium name="The Broad Institute Genomics Platform"/>
            <consortium name="The Broad Institute Genome Sequencing Center for Infectious Disease"/>
            <person name="Wu L."/>
            <person name="Ma J."/>
        </authorList>
    </citation>
    <scope>NUCLEOTIDE SEQUENCE [LARGE SCALE GENOMIC DNA]</scope>
    <source>
        <strain evidence="4">JCM 17805</strain>
    </source>
</reference>
<dbReference type="EMBL" id="BAABFL010000473">
    <property type="protein sequence ID" value="GAA4652312.1"/>
    <property type="molecule type" value="Genomic_DNA"/>
</dbReference>
<sequence length="144" mass="16384">MQHIISVFRGMVLSLAVLWGQAVAGEAPEHVKGATTVNTAQAMRLHELGAMFIDIRTRREWNWGHVEGAHHLGLKSTFALLYHDGFMDRKTPVVIYGSGTHRIRAAFASYLAVLWGYEKVFYFREGYFSWLAFDLPVVMRSDKP</sequence>
<keyword evidence="1" id="KW-0732">Signal</keyword>
<dbReference type="RefSeq" id="WP_345198845.1">
    <property type="nucleotide sequence ID" value="NZ_BAABFL010000473.1"/>
</dbReference>
<evidence type="ECO:0000313" key="3">
    <source>
        <dbReference type="EMBL" id="GAA4652312.1"/>
    </source>
</evidence>
<keyword evidence="4" id="KW-1185">Reference proteome</keyword>
<feature type="chain" id="PRO_5045671259" description="Rhodanese domain-containing protein" evidence="1">
    <location>
        <begin position="25"/>
        <end position="144"/>
    </location>
</feature>
<dbReference type="InterPro" id="IPR036873">
    <property type="entry name" value="Rhodanese-like_dom_sf"/>
</dbReference>
<dbReference type="Proteomes" id="UP001500604">
    <property type="component" value="Unassembled WGS sequence"/>
</dbReference>
<evidence type="ECO:0000313" key="4">
    <source>
        <dbReference type="Proteomes" id="UP001500604"/>
    </source>
</evidence>
<evidence type="ECO:0000256" key="1">
    <source>
        <dbReference type="SAM" id="SignalP"/>
    </source>
</evidence>
<dbReference type="Pfam" id="PF00581">
    <property type="entry name" value="Rhodanese"/>
    <property type="match status" value="1"/>
</dbReference>
<organism evidence="3 4">
    <name type="scientific">Kistimonas scapharcae</name>
    <dbReference type="NCBI Taxonomy" id="1036133"/>
    <lineage>
        <taxon>Bacteria</taxon>
        <taxon>Pseudomonadati</taxon>
        <taxon>Pseudomonadota</taxon>
        <taxon>Gammaproteobacteria</taxon>
        <taxon>Oceanospirillales</taxon>
        <taxon>Endozoicomonadaceae</taxon>
        <taxon>Kistimonas</taxon>
    </lineage>
</organism>
<proteinExistence type="predicted"/>
<dbReference type="Gene3D" id="3.40.250.10">
    <property type="entry name" value="Rhodanese-like domain"/>
    <property type="match status" value="1"/>
</dbReference>
<protein>
    <recommendedName>
        <fullName evidence="2">Rhodanese domain-containing protein</fullName>
    </recommendedName>
</protein>
<accession>A0ABP8V983</accession>
<name>A0ABP8V983_9GAMM</name>
<dbReference type="SUPFAM" id="SSF52821">
    <property type="entry name" value="Rhodanese/Cell cycle control phosphatase"/>
    <property type="match status" value="1"/>
</dbReference>
<feature type="signal peptide" evidence="1">
    <location>
        <begin position="1"/>
        <end position="24"/>
    </location>
</feature>
<evidence type="ECO:0000259" key="2">
    <source>
        <dbReference type="PROSITE" id="PS50206"/>
    </source>
</evidence>
<dbReference type="PROSITE" id="PS50206">
    <property type="entry name" value="RHODANESE_3"/>
    <property type="match status" value="1"/>
</dbReference>
<dbReference type="SMART" id="SM00450">
    <property type="entry name" value="RHOD"/>
    <property type="match status" value="1"/>
</dbReference>
<dbReference type="InterPro" id="IPR001763">
    <property type="entry name" value="Rhodanese-like_dom"/>
</dbReference>